<gene>
    <name evidence="2" type="ORF">J8N05_14660</name>
</gene>
<dbReference type="Proteomes" id="UP000677413">
    <property type="component" value="Unassembled WGS sequence"/>
</dbReference>
<comment type="caution">
    <text evidence="2">The sequence shown here is derived from an EMBL/GenBank/DDBJ whole genome shotgun (WGS) entry which is preliminary data.</text>
</comment>
<evidence type="ECO:0000256" key="1">
    <source>
        <dbReference type="SAM" id="SignalP"/>
    </source>
</evidence>
<protein>
    <recommendedName>
        <fullName evidence="4">Secreted protein</fullName>
    </recommendedName>
</protein>
<evidence type="ECO:0000313" key="3">
    <source>
        <dbReference type="Proteomes" id="UP000677413"/>
    </source>
</evidence>
<evidence type="ECO:0000313" key="2">
    <source>
        <dbReference type="EMBL" id="MBQ0849443.1"/>
    </source>
</evidence>
<sequence>MRNLRILIAGGILSLTLVGGAGTSQAFAYSPASIEVASNAGGTMPAAPAINSPLDSAYSATLAGEADSTENRMNLNKVLKRCAKHLRRIENHFSRIARIGIIGDGNAGDRTTITHNELMRAGQNPSEFPEVAADAAFLAAHHALFNEVADNDQRFGRMQLIATAIGIEGNLIQNAGQMCR</sequence>
<proteinExistence type="predicted"/>
<evidence type="ECO:0008006" key="4">
    <source>
        <dbReference type="Google" id="ProtNLM"/>
    </source>
</evidence>
<dbReference type="EMBL" id="JAGPYQ010000001">
    <property type="protein sequence ID" value="MBQ0849443.1"/>
    <property type="molecule type" value="Genomic_DNA"/>
</dbReference>
<feature type="chain" id="PRO_5037027296" description="Secreted protein" evidence="1">
    <location>
        <begin position="29"/>
        <end position="180"/>
    </location>
</feature>
<reference evidence="2 3" key="1">
    <citation type="submission" date="2021-04" db="EMBL/GenBank/DDBJ databases">
        <authorList>
            <person name="Tang X."/>
            <person name="Zhou X."/>
            <person name="Chen X."/>
            <person name="Cernava T."/>
            <person name="Zhang C."/>
        </authorList>
    </citation>
    <scope>NUCLEOTIDE SEQUENCE [LARGE SCALE GENOMIC DNA]</scope>
    <source>
        <strain evidence="2 3">BH-SS-21</strain>
    </source>
</reference>
<keyword evidence="1" id="KW-0732">Signal</keyword>
<feature type="signal peptide" evidence="1">
    <location>
        <begin position="1"/>
        <end position="28"/>
    </location>
</feature>
<organism evidence="2 3">
    <name type="scientific">Streptomyces liliiviolaceus</name>
    <dbReference type="NCBI Taxonomy" id="2823109"/>
    <lineage>
        <taxon>Bacteria</taxon>
        <taxon>Bacillati</taxon>
        <taxon>Actinomycetota</taxon>
        <taxon>Actinomycetes</taxon>
        <taxon>Kitasatosporales</taxon>
        <taxon>Streptomycetaceae</taxon>
        <taxon>Streptomyces</taxon>
    </lineage>
</organism>
<accession>A0A940XTT7</accession>
<keyword evidence="3" id="KW-1185">Reference proteome</keyword>
<dbReference type="AlphaFoldDB" id="A0A940XTT7"/>
<dbReference type="RefSeq" id="WP_210883122.1">
    <property type="nucleotide sequence ID" value="NZ_JAGPYQ010000001.1"/>
</dbReference>
<name>A0A940XTT7_9ACTN</name>